<sequence length="534" mass="54484">MRTSVVGLFALPATLFTVIFITPVNGQDWPYNLPAGAKYFPEHEHHIRRDLEIQQRLNVASPSGIRKMSEDEGEKFFLDYWQFGEQDFNSFEIGSPLNLRRSVNPAALLANMTNVEELLPPLLLHAESQQFPSLYRFLGRGLSERAYQCPTGTDSCASIGYPNSCCATGETCISLPENDGATIGCCPDGASCGGEIGLCDTAAGYTSCDNENGGCCVPGYSCQGIGCVYASTATTTTTLPTITVTTGASWSTLSDSTTTQTLVVPGNPTSQTASICTTITTLVVITSGTAATNTVIQTTTVIPGSSASITSSSLSTPISPSSSGQGPLTCSPGFRTCPASLGGGCCHTDRACGSQTCPPLSTAAPPVLPTSGSGSVSTSTSISSSSSRTRTSTRATTSPSSTVTYSGCPTGFYMCSAYYLGGCCRVGRNCDTTSCPTSASTAVVTNSDLTVIAPSGATSAALTGSCANGWFSCAASVGGGCCPSGYGCGTSCTAMASGQSNVGKGAPSEAAKARICGWVLLSLGIISGAGMIFL</sequence>
<reference evidence="3 4" key="1">
    <citation type="journal article" date="2014" name="BMC Genomics">
        <title>Genome sequencing of four Aureobasidium pullulans varieties: biotechnological potential, stress tolerance, and description of new species.</title>
        <authorList>
            <person name="Gostin Ar C."/>
            <person name="Ohm R.A."/>
            <person name="Kogej T."/>
            <person name="Sonjak S."/>
            <person name="Turk M."/>
            <person name="Zajc J."/>
            <person name="Zalar P."/>
            <person name="Grube M."/>
            <person name="Sun H."/>
            <person name="Han J."/>
            <person name="Sharma A."/>
            <person name="Chiniquy J."/>
            <person name="Ngan C.Y."/>
            <person name="Lipzen A."/>
            <person name="Barry K."/>
            <person name="Grigoriev I.V."/>
            <person name="Gunde-Cimerman N."/>
        </authorList>
    </citation>
    <scope>NUCLEOTIDE SEQUENCE [LARGE SCALE GENOMIC DNA]</scope>
    <source>
        <strain evidence="3 4">EXF-150</strain>
    </source>
</reference>
<feature type="compositionally biased region" description="Low complexity" evidence="1">
    <location>
        <begin position="369"/>
        <end position="403"/>
    </location>
</feature>
<dbReference type="STRING" id="1043002.A0A074XSB6"/>
<evidence type="ECO:0000256" key="2">
    <source>
        <dbReference type="SAM" id="SignalP"/>
    </source>
</evidence>
<feature type="region of interest" description="Disordered" evidence="1">
    <location>
        <begin position="368"/>
        <end position="403"/>
    </location>
</feature>
<dbReference type="OrthoDB" id="2426396at2759"/>
<accession>A0A074XSB6</accession>
<organism evidence="3 4">
    <name type="scientific">Aureobasidium pullulans EXF-150</name>
    <dbReference type="NCBI Taxonomy" id="1043002"/>
    <lineage>
        <taxon>Eukaryota</taxon>
        <taxon>Fungi</taxon>
        <taxon>Dikarya</taxon>
        <taxon>Ascomycota</taxon>
        <taxon>Pezizomycotina</taxon>
        <taxon>Dothideomycetes</taxon>
        <taxon>Dothideomycetidae</taxon>
        <taxon>Dothideales</taxon>
        <taxon>Saccotheciaceae</taxon>
        <taxon>Aureobasidium</taxon>
    </lineage>
</organism>
<dbReference type="HOGENOM" id="CLU_044725_0_0_1"/>
<dbReference type="AlphaFoldDB" id="A0A074XSB6"/>
<protein>
    <recommendedName>
        <fullName evidence="5">GPI anchored protein</fullName>
    </recommendedName>
</protein>
<dbReference type="GeneID" id="40749970"/>
<evidence type="ECO:0000313" key="4">
    <source>
        <dbReference type="Proteomes" id="UP000030706"/>
    </source>
</evidence>
<evidence type="ECO:0000313" key="3">
    <source>
        <dbReference type="EMBL" id="KEQ86529.1"/>
    </source>
</evidence>
<dbReference type="EMBL" id="KL584978">
    <property type="protein sequence ID" value="KEQ86529.1"/>
    <property type="molecule type" value="Genomic_DNA"/>
</dbReference>
<dbReference type="PANTHER" id="PTHR39599:SF1">
    <property type="entry name" value="GPI-ANCHORED PROTEIN (EUROFUNG)"/>
    <property type="match status" value="1"/>
</dbReference>
<dbReference type="Proteomes" id="UP000030706">
    <property type="component" value="Unassembled WGS sequence"/>
</dbReference>
<evidence type="ECO:0008006" key="5">
    <source>
        <dbReference type="Google" id="ProtNLM"/>
    </source>
</evidence>
<feature type="signal peptide" evidence="2">
    <location>
        <begin position="1"/>
        <end position="26"/>
    </location>
</feature>
<dbReference type="RefSeq" id="XP_029762716.1">
    <property type="nucleotide sequence ID" value="XM_029907664.1"/>
</dbReference>
<keyword evidence="2" id="KW-0732">Signal</keyword>
<proteinExistence type="predicted"/>
<name>A0A074XSB6_AURPU</name>
<feature type="chain" id="PRO_5001702662" description="GPI anchored protein" evidence="2">
    <location>
        <begin position="27"/>
        <end position="534"/>
    </location>
</feature>
<gene>
    <name evidence="3" type="ORF">M438DRAFT_363704</name>
</gene>
<evidence type="ECO:0000256" key="1">
    <source>
        <dbReference type="SAM" id="MobiDB-lite"/>
    </source>
</evidence>
<keyword evidence="4" id="KW-1185">Reference proteome</keyword>
<dbReference type="PANTHER" id="PTHR39599">
    <property type="entry name" value="GPI-ANCHORED PROTEIN (EUROFUNG)-RELATED-RELATED"/>
    <property type="match status" value="1"/>
</dbReference>